<comment type="similarity">
    <text evidence="2 9">Belongs to the Wnt family.</text>
</comment>
<dbReference type="PANTHER" id="PTHR12027:SF102">
    <property type="entry name" value="PROTEIN WNT"/>
    <property type="match status" value="1"/>
</dbReference>
<dbReference type="GO" id="GO:0005615">
    <property type="term" value="C:extracellular space"/>
    <property type="evidence" value="ECO:0007669"/>
    <property type="project" value="TreeGrafter"/>
</dbReference>
<keyword evidence="10" id="KW-1133">Transmembrane helix</keyword>
<protein>
    <recommendedName>
        <fullName evidence="9">Protein Wnt</fullName>
    </recommendedName>
</protein>
<dbReference type="AlphaFoldDB" id="A0A1D1UGL2"/>
<dbReference type="GO" id="GO:0005125">
    <property type="term" value="F:cytokine activity"/>
    <property type="evidence" value="ECO:0007669"/>
    <property type="project" value="TreeGrafter"/>
</dbReference>
<dbReference type="STRING" id="947166.A0A1D1UGL2"/>
<keyword evidence="10" id="KW-0812">Transmembrane</keyword>
<proteinExistence type="inferred from homology"/>
<sequence>MNVLRTKFTYMDLNWLLFLRAIIVGLAIDGSAGIKWLSLSKSNLTWTSTQHCRLAFKYRTLDRGQAQFCKRYLDTMKYVTKASKDTRTACQTQFFHNRWNCSSVELAPNFMNDLKYGTREQAYVAALSSASVVHAVAKGCASGTLTNCNCGPMPNEPPSGDYKWGGCGDDVVFGMKVSRLFTDIPYSFKYFASQENQGKLKKKDKLSKLLVWKKSRQSRAALNLHNQFAGRKMVEAALTRHCKCHGVSGSCQIRTCWKSLPTVKEISERLYRSYKRAVEVRHLPASNSFEPVYPLVSDQTDETLLFSAKSPDHCTPDEKFGSVGTRDRLCNATSHGPESCQSMCCGRGHYSYSVLVNVSCHCKYIWCCRVECQTCQQKLLVTRCK</sequence>
<accession>A0A1D1UGL2</accession>
<evidence type="ECO:0000256" key="5">
    <source>
        <dbReference type="ARBA" id="ARBA00022530"/>
    </source>
</evidence>
<evidence type="ECO:0000256" key="3">
    <source>
        <dbReference type="ARBA" id="ARBA00022473"/>
    </source>
</evidence>
<dbReference type="EMBL" id="BDGG01000001">
    <property type="protein sequence ID" value="GAU87525.1"/>
    <property type="molecule type" value="Genomic_DNA"/>
</dbReference>
<dbReference type="InterPro" id="IPR005817">
    <property type="entry name" value="Wnt"/>
</dbReference>
<keyword evidence="4" id="KW-0964">Secreted</keyword>
<dbReference type="OrthoDB" id="5945655at2759"/>
<gene>
    <name evidence="11" type="primary">RvY_00356</name>
    <name evidence="11" type="synonym">RvY_00356.1</name>
    <name evidence="11" type="ORF">RvY_00356-1</name>
</gene>
<evidence type="ECO:0000256" key="8">
    <source>
        <dbReference type="ARBA" id="ARBA00023288"/>
    </source>
</evidence>
<evidence type="ECO:0000256" key="2">
    <source>
        <dbReference type="ARBA" id="ARBA00005683"/>
    </source>
</evidence>
<dbReference type="GO" id="GO:0060070">
    <property type="term" value="P:canonical Wnt signaling pathway"/>
    <property type="evidence" value="ECO:0007669"/>
    <property type="project" value="TreeGrafter"/>
</dbReference>
<dbReference type="PRINTS" id="PR01349">
    <property type="entry name" value="WNTPROTEIN"/>
</dbReference>
<dbReference type="SMART" id="SM00097">
    <property type="entry name" value="WNT1"/>
    <property type="match status" value="1"/>
</dbReference>
<keyword evidence="3 9" id="KW-0217">Developmental protein</keyword>
<keyword evidence="10" id="KW-0472">Membrane</keyword>
<keyword evidence="6 9" id="KW-0879">Wnt signaling pathway</keyword>
<evidence type="ECO:0000256" key="7">
    <source>
        <dbReference type="ARBA" id="ARBA00023157"/>
    </source>
</evidence>
<evidence type="ECO:0000256" key="6">
    <source>
        <dbReference type="ARBA" id="ARBA00022687"/>
    </source>
</evidence>
<dbReference type="PROSITE" id="PS00246">
    <property type="entry name" value="WNT1"/>
    <property type="match status" value="1"/>
</dbReference>
<dbReference type="GO" id="GO:0005109">
    <property type="term" value="F:frizzled binding"/>
    <property type="evidence" value="ECO:0007669"/>
    <property type="project" value="TreeGrafter"/>
</dbReference>
<comment type="caution">
    <text evidence="11">The sequence shown here is derived from an EMBL/GenBank/DDBJ whole genome shotgun (WGS) entry which is preliminary data.</text>
</comment>
<dbReference type="GO" id="GO:0030182">
    <property type="term" value="P:neuron differentiation"/>
    <property type="evidence" value="ECO:0007669"/>
    <property type="project" value="TreeGrafter"/>
</dbReference>
<dbReference type="Pfam" id="PF00110">
    <property type="entry name" value="wnt"/>
    <property type="match status" value="1"/>
</dbReference>
<dbReference type="InterPro" id="IPR018161">
    <property type="entry name" value="Wnt_CS"/>
</dbReference>
<dbReference type="Gene3D" id="3.30.2460.20">
    <property type="match status" value="1"/>
</dbReference>
<feature type="transmembrane region" description="Helical" evidence="10">
    <location>
        <begin position="15"/>
        <end position="34"/>
    </location>
</feature>
<keyword evidence="8" id="KW-0449">Lipoprotein</keyword>
<keyword evidence="7" id="KW-1015">Disulfide bond</keyword>
<name>A0A1D1UGL2_RAMVA</name>
<keyword evidence="12" id="KW-1185">Reference proteome</keyword>
<dbReference type="GO" id="GO:0045165">
    <property type="term" value="P:cell fate commitment"/>
    <property type="evidence" value="ECO:0007669"/>
    <property type="project" value="TreeGrafter"/>
</dbReference>
<reference evidence="11 12" key="1">
    <citation type="journal article" date="2016" name="Nat. Commun.">
        <title>Extremotolerant tardigrade genome and improved radiotolerance of human cultured cells by tardigrade-unique protein.</title>
        <authorList>
            <person name="Hashimoto T."/>
            <person name="Horikawa D.D."/>
            <person name="Saito Y."/>
            <person name="Kuwahara H."/>
            <person name="Kozuka-Hata H."/>
            <person name="Shin-I T."/>
            <person name="Minakuchi Y."/>
            <person name="Ohishi K."/>
            <person name="Motoyama A."/>
            <person name="Aizu T."/>
            <person name="Enomoto A."/>
            <person name="Kondo K."/>
            <person name="Tanaka S."/>
            <person name="Hara Y."/>
            <person name="Koshikawa S."/>
            <person name="Sagara H."/>
            <person name="Miura T."/>
            <person name="Yokobori S."/>
            <person name="Miyagawa K."/>
            <person name="Suzuki Y."/>
            <person name="Kubo T."/>
            <person name="Oyama M."/>
            <person name="Kohara Y."/>
            <person name="Fujiyama A."/>
            <person name="Arakawa K."/>
            <person name="Katayama T."/>
            <person name="Toyoda A."/>
            <person name="Kunieda T."/>
        </authorList>
    </citation>
    <scope>NUCLEOTIDE SEQUENCE [LARGE SCALE GENOMIC DNA]</scope>
    <source>
        <strain evidence="11 12">YOKOZUNA-1</strain>
    </source>
</reference>
<dbReference type="CDD" id="cd19343">
    <property type="entry name" value="Wnt_Wnt11"/>
    <property type="match status" value="1"/>
</dbReference>
<dbReference type="FunFam" id="3.30.2460.20:FF:000001">
    <property type="entry name" value="Wnt homolog"/>
    <property type="match status" value="1"/>
</dbReference>
<comment type="function">
    <text evidence="9">Ligand for members of the frizzled family of seven transmembrane receptors.</text>
</comment>
<evidence type="ECO:0000256" key="1">
    <source>
        <dbReference type="ARBA" id="ARBA00004498"/>
    </source>
</evidence>
<evidence type="ECO:0000256" key="10">
    <source>
        <dbReference type="SAM" id="Phobius"/>
    </source>
</evidence>
<evidence type="ECO:0000313" key="12">
    <source>
        <dbReference type="Proteomes" id="UP000186922"/>
    </source>
</evidence>
<dbReference type="Proteomes" id="UP000186922">
    <property type="component" value="Unassembled WGS sequence"/>
</dbReference>
<evidence type="ECO:0000256" key="9">
    <source>
        <dbReference type="RuleBase" id="RU003500"/>
    </source>
</evidence>
<organism evidence="11 12">
    <name type="scientific">Ramazzottius varieornatus</name>
    <name type="common">Water bear</name>
    <name type="synonym">Tardigrade</name>
    <dbReference type="NCBI Taxonomy" id="947166"/>
    <lineage>
        <taxon>Eukaryota</taxon>
        <taxon>Metazoa</taxon>
        <taxon>Ecdysozoa</taxon>
        <taxon>Tardigrada</taxon>
        <taxon>Eutardigrada</taxon>
        <taxon>Parachela</taxon>
        <taxon>Hypsibioidea</taxon>
        <taxon>Ramazzottiidae</taxon>
        <taxon>Ramazzottius</taxon>
    </lineage>
</organism>
<comment type="subcellular location">
    <subcellularLocation>
        <location evidence="1 9">Secreted</location>
        <location evidence="1 9">Extracellular space</location>
        <location evidence="1 9">Extracellular matrix</location>
    </subcellularLocation>
</comment>
<dbReference type="PANTHER" id="PTHR12027">
    <property type="entry name" value="WNT RELATED"/>
    <property type="match status" value="1"/>
</dbReference>
<evidence type="ECO:0000313" key="11">
    <source>
        <dbReference type="EMBL" id="GAU87525.1"/>
    </source>
</evidence>
<dbReference type="GO" id="GO:0000902">
    <property type="term" value="P:cell morphogenesis"/>
    <property type="evidence" value="ECO:0007669"/>
    <property type="project" value="UniProtKB-ARBA"/>
</dbReference>
<evidence type="ECO:0000256" key="4">
    <source>
        <dbReference type="ARBA" id="ARBA00022525"/>
    </source>
</evidence>
<dbReference type="InterPro" id="IPR043158">
    <property type="entry name" value="Wnt_C"/>
</dbReference>
<keyword evidence="5" id="KW-0272">Extracellular matrix</keyword>